<dbReference type="KEGG" id="mku:I2456_18935"/>
<dbReference type="Proteomes" id="UP000465306">
    <property type="component" value="Unassembled WGS sequence"/>
</dbReference>
<dbReference type="InterPro" id="IPR003658">
    <property type="entry name" value="Anti-sigma_ant"/>
</dbReference>
<dbReference type="EMBL" id="BLKU01000005">
    <property type="protein sequence ID" value="GFG67497.1"/>
    <property type="molecule type" value="Genomic_DNA"/>
</dbReference>
<evidence type="ECO:0000313" key="7">
    <source>
        <dbReference type="Proteomes" id="UP000663583"/>
    </source>
</evidence>
<organism evidence="5 7">
    <name type="scientific">Mycobacterium kubicae</name>
    <dbReference type="NCBI Taxonomy" id="120959"/>
    <lineage>
        <taxon>Bacteria</taxon>
        <taxon>Bacillati</taxon>
        <taxon>Actinomycetota</taxon>
        <taxon>Actinomycetes</taxon>
        <taxon>Mycobacteriales</taxon>
        <taxon>Mycobacteriaceae</taxon>
        <taxon>Mycobacterium</taxon>
        <taxon>Mycobacterium simiae complex</taxon>
    </lineage>
</organism>
<dbReference type="SUPFAM" id="SSF52091">
    <property type="entry name" value="SpoIIaa-like"/>
    <property type="match status" value="1"/>
</dbReference>
<proteinExistence type="inferred from homology"/>
<dbReference type="RefSeq" id="WP_068032724.1">
    <property type="nucleotide sequence ID" value="NZ_BLKU01000005.1"/>
</dbReference>
<dbReference type="PROSITE" id="PS50801">
    <property type="entry name" value="STAS"/>
    <property type="match status" value="1"/>
</dbReference>
<dbReference type="NCBIfam" id="TIGR00377">
    <property type="entry name" value="ant_ant_sig"/>
    <property type="match status" value="1"/>
</dbReference>
<comment type="similarity">
    <text evidence="1 2">Belongs to the anti-sigma-factor antagonist family.</text>
</comment>
<dbReference type="InterPro" id="IPR002645">
    <property type="entry name" value="STAS_dom"/>
</dbReference>
<reference evidence="4 6" key="1">
    <citation type="journal article" date="2019" name="Emerg. Microbes Infect.">
        <title>Comprehensive subspecies identification of 175 nontuberculous mycobacteria species based on 7547 genomic profiles.</title>
        <authorList>
            <person name="Matsumoto Y."/>
            <person name="Kinjo T."/>
            <person name="Motooka D."/>
            <person name="Nabeya D."/>
            <person name="Jung N."/>
            <person name="Uechi K."/>
            <person name="Horii T."/>
            <person name="Iida T."/>
            <person name="Fujita J."/>
            <person name="Nakamura S."/>
        </authorList>
    </citation>
    <scope>NUCLEOTIDE SEQUENCE [LARGE SCALE GENOMIC DNA]</scope>
    <source>
        <strain evidence="4 6">JCM 13573</strain>
    </source>
</reference>
<dbReference type="EMBL" id="CP065047">
    <property type="protein sequence ID" value="QPI36542.1"/>
    <property type="molecule type" value="Genomic_DNA"/>
</dbReference>
<name>A0AAX1J5T4_9MYCO</name>
<sequence>MNVGPAEVFAAPLLLSSRLASELDEPRSALRAKTERSGSAVVIRADGEIDAANETTWQSLLTETAAVASAPGPLVIDVNGVDFMGCCALAALADEAERCQQRGIQLRLVSQNPGVTRIIEACALDEILPVHATTEAALSAA</sequence>
<evidence type="ECO:0000313" key="6">
    <source>
        <dbReference type="Proteomes" id="UP000465306"/>
    </source>
</evidence>
<evidence type="ECO:0000313" key="5">
    <source>
        <dbReference type="EMBL" id="QPI36542.1"/>
    </source>
</evidence>
<accession>A0AAX1J5T4</accession>
<dbReference type="CDD" id="cd07043">
    <property type="entry name" value="STAS_anti-anti-sigma_factors"/>
    <property type="match status" value="1"/>
</dbReference>
<dbReference type="InterPro" id="IPR036513">
    <property type="entry name" value="STAS_dom_sf"/>
</dbReference>
<dbReference type="Gene3D" id="3.30.750.24">
    <property type="entry name" value="STAS domain"/>
    <property type="match status" value="1"/>
</dbReference>
<feature type="domain" description="STAS" evidence="3">
    <location>
        <begin position="30"/>
        <end position="141"/>
    </location>
</feature>
<evidence type="ECO:0000256" key="1">
    <source>
        <dbReference type="ARBA" id="ARBA00009013"/>
    </source>
</evidence>
<protein>
    <recommendedName>
        <fullName evidence="2">Anti-sigma factor antagonist</fullName>
    </recommendedName>
</protein>
<keyword evidence="6" id="KW-1185">Reference proteome</keyword>
<reference evidence="5" key="3">
    <citation type="submission" date="2020-11" db="EMBL/GenBank/DDBJ databases">
        <title>Intraspecies plasmid and genomic variation of Mycobacterium kubicae revealed by the complete genome sequences of two clinical isolates.</title>
        <authorList>
            <person name="Hendrix J.R."/>
            <person name="Epperson L.E."/>
            <person name="Honda J.R."/>
            <person name="Strong M."/>
        </authorList>
    </citation>
    <scope>NUCLEOTIDE SEQUENCE</scope>
    <source>
        <strain evidence="5">JCM 13573</strain>
    </source>
</reference>
<dbReference type="PANTHER" id="PTHR33495:SF2">
    <property type="entry name" value="ANTI-SIGMA FACTOR ANTAGONIST TM_1081-RELATED"/>
    <property type="match status" value="1"/>
</dbReference>
<reference evidence="4" key="2">
    <citation type="submission" date="2020-02" db="EMBL/GenBank/DDBJ databases">
        <authorList>
            <person name="Matsumoto Y."/>
            <person name="Kinjo T."/>
            <person name="Motooka D."/>
            <person name="Nabeya D."/>
            <person name="Jung N."/>
            <person name="Uechi K."/>
            <person name="Horii T."/>
            <person name="Iida T."/>
            <person name="Fujita J."/>
            <person name="Nakamura S."/>
        </authorList>
    </citation>
    <scope>NUCLEOTIDE SEQUENCE</scope>
    <source>
        <strain evidence="4">JCM 13573</strain>
    </source>
</reference>
<gene>
    <name evidence="5" type="ORF">I2456_18935</name>
    <name evidence="4" type="ORF">MKUB_49870</name>
</gene>
<evidence type="ECO:0000256" key="2">
    <source>
        <dbReference type="RuleBase" id="RU003749"/>
    </source>
</evidence>
<evidence type="ECO:0000313" key="4">
    <source>
        <dbReference type="EMBL" id="GFG67497.1"/>
    </source>
</evidence>
<dbReference type="PANTHER" id="PTHR33495">
    <property type="entry name" value="ANTI-SIGMA FACTOR ANTAGONIST TM_1081-RELATED-RELATED"/>
    <property type="match status" value="1"/>
</dbReference>
<dbReference type="GO" id="GO:0043856">
    <property type="term" value="F:anti-sigma factor antagonist activity"/>
    <property type="evidence" value="ECO:0007669"/>
    <property type="project" value="InterPro"/>
</dbReference>
<dbReference type="AlphaFoldDB" id="A0AAX1J5T4"/>
<dbReference type="Proteomes" id="UP000663583">
    <property type="component" value="Chromosome"/>
</dbReference>
<evidence type="ECO:0000259" key="3">
    <source>
        <dbReference type="PROSITE" id="PS50801"/>
    </source>
</evidence>
<dbReference type="Pfam" id="PF01740">
    <property type="entry name" value="STAS"/>
    <property type="match status" value="1"/>
</dbReference>